<dbReference type="InParanoid" id="A0A0H2S1A2"/>
<name>A0A0H2S1A2_9AGAM</name>
<accession>A0A0H2S1A2</accession>
<protein>
    <submittedName>
        <fullName evidence="1">Uncharacterized protein</fullName>
    </submittedName>
</protein>
<proteinExistence type="predicted"/>
<dbReference type="EMBL" id="KQ085898">
    <property type="protein sequence ID" value="KLO18110.1"/>
    <property type="molecule type" value="Genomic_DNA"/>
</dbReference>
<keyword evidence="2" id="KW-1185">Reference proteome</keyword>
<gene>
    <name evidence="1" type="ORF">SCHPADRAFT_138007</name>
</gene>
<evidence type="ECO:0000313" key="2">
    <source>
        <dbReference type="Proteomes" id="UP000053477"/>
    </source>
</evidence>
<reference evidence="1 2" key="1">
    <citation type="submission" date="2015-04" db="EMBL/GenBank/DDBJ databases">
        <title>Complete genome sequence of Schizopora paradoxa KUC8140, a cosmopolitan wood degrader in East Asia.</title>
        <authorList>
            <consortium name="DOE Joint Genome Institute"/>
            <person name="Min B."/>
            <person name="Park H."/>
            <person name="Jang Y."/>
            <person name="Kim J.-J."/>
            <person name="Kim K.H."/>
            <person name="Pangilinan J."/>
            <person name="Lipzen A."/>
            <person name="Riley R."/>
            <person name="Grigoriev I.V."/>
            <person name="Spatafora J.W."/>
            <person name="Choi I.-G."/>
        </authorList>
    </citation>
    <scope>NUCLEOTIDE SEQUENCE [LARGE SCALE GENOMIC DNA]</scope>
    <source>
        <strain evidence="1 2">KUC8140</strain>
    </source>
</reference>
<dbReference type="AlphaFoldDB" id="A0A0H2S1A2"/>
<organism evidence="1 2">
    <name type="scientific">Schizopora paradoxa</name>
    <dbReference type="NCBI Taxonomy" id="27342"/>
    <lineage>
        <taxon>Eukaryota</taxon>
        <taxon>Fungi</taxon>
        <taxon>Dikarya</taxon>
        <taxon>Basidiomycota</taxon>
        <taxon>Agaricomycotina</taxon>
        <taxon>Agaricomycetes</taxon>
        <taxon>Hymenochaetales</taxon>
        <taxon>Schizoporaceae</taxon>
        <taxon>Schizopora</taxon>
    </lineage>
</organism>
<evidence type="ECO:0000313" key="1">
    <source>
        <dbReference type="EMBL" id="KLO18110.1"/>
    </source>
</evidence>
<sequence length="158" mass="18947">MKIGHGEQCYEYDWTRNSWTRYRFQRIRYILNISRPHWIWFDDHNYSYGYRIGALTSSRTWILGINICGWADATSMRTRNTNRTNNFSNGYGYLRHRLLFLMQVTDDEIGRLGTTRTSKLPRNESKPIPVCFPVWPASMHFCDLRKRIRSLLRRSTSI</sequence>
<dbReference type="Proteomes" id="UP000053477">
    <property type="component" value="Unassembled WGS sequence"/>
</dbReference>